<evidence type="ECO:0000313" key="3">
    <source>
        <dbReference type="EMBL" id="QGZ95432.1"/>
    </source>
</evidence>
<dbReference type="SUPFAM" id="SSF141571">
    <property type="entry name" value="Pentapeptide repeat-like"/>
    <property type="match status" value="1"/>
</dbReference>
<keyword evidence="3" id="KW-0808">Transferase</keyword>
<dbReference type="EC" id="2.7.11.1" evidence="3"/>
<protein>
    <submittedName>
        <fullName evidence="3">Serine/threonine-protein kinase B</fullName>
        <ecNumber evidence="3">2.7.11.1</ecNumber>
    </submittedName>
</protein>
<keyword evidence="3" id="KW-0418">Kinase</keyword>
<sequence>MVTQFRLAAFAVAALVVVGAGQAFALWPFTAPPRLATTPAYGGVCEECNLAGRDLSGARMTNSVFNRSDFSNAKMASANASGSAFAEANFTGADLRGTRFAQADVTSANFSGANIAGADLETAEGLTQRQLNGACGDYTTRVPRGMRVRECE</sequence>
<keyword evidence="2" id="KW-0732">Signal</keyword>
<reference evidence="4" key="1">
    <citation type="submission" date="2019-12" db="EMBL/GenBank/DDBJ databases">
        <title>Complete genome of Terracaulis silvestris 0127_4.</title>
        <authorList>
            <person name="Vieira S."/>
            <person name="Riedel T."/>
            <person name="Sproer C."/>
            <person name="Pascual J."/>
            <person name="Boedeker C."/>
            <person name="Overmann J."/>
        </authorList>
    </citation>
    <scope>NUCLEOTIDE SEQUENCE [LARGE SCALE GENOMIC DNA]</scope>
    <source>
        <strain evidence="4">0127_4</strain>
    </source>
</reference>
<feature type="signal peptide" evidence="2">
    <location>
        <begin position="1"/>
        <end position="25"/>
    </location>
</feature>
<accession>A0A6I6MUT4</accession>
<gene>
    <name evidence="3" type="primary">spkB</name>
    <name evidence="3" type="ORF">DSM104635_02281</name>
</gene>
<name>A0A6I6MUT4_9CAUL</name>
<dbReference type="InterPro" id="IPR001646">
    <property type="entry name" value="5peptide_repeat"/>
</dbReference>
<keyword evidence="4" id="KW-1185">Reference proteome</keyword>
<dbReference type="Proteomes" id="UP000431269">
    <property type="component" value="Chromosome"/>
</dbReference>
<dbReference type="EMBL" id="CP047045">
    <property type="protein sequence ID" value="QGZ95432.1"/>
    <property type="molecule type" value="Genomic_DNA"/>
</dbReference>
<dbReference type="KEGG" id="tsv:DSM104635_02281"/>
<dbReference type="PANTHER" id="PTHR47485:SF1">
    <property type="entry name" value="THYLAKOID LUMENAL 17.4 KDA PROTEIN, CHLOROPLASTIC"/>
    <property type="match status" value="1"/>
</dbReference>
<dbReference type="Gene3D" id="2.160.20.80">
    <property type="entry name" value="E3 ubiquitin-protein ligase SopA"/>
    <property type="match status" value="1"/>
</dbReference>
<evidence type="ECO:0000256" key="2">
    <source>
        <dbReference type="SAM" id="SignalP"/>
    </source>
</evidence>
<dbReference type="PANTHER" id="PTHR47485">
    <property type="entry name" value="THYLAKOID LUMENAL 17.4 KDA PROTEIN, CHLOROPLASTIC"/>
    <property type="match status" value="1"/>
</dbReference>
<organism evidence="3 4">
    <name type="scientific">Terricaulis silvestris</name>
    <dbReference type="NCBI Taxonomy" id="2686094"/>
    <lineage>
        <taxon>Bacteria</taxon>
        <taxon>Pseudomonadati</taxon>
        <taxon>Pseudomonadota</taxon>
        <taxon>Alphaproteobacteria</taxon>
        <taxon>Caulobacterales</taxon>
        <taxon>Caulobacteraceae</taxon>
        <taxon>Terricaulis</taxon>
    </lineage>
</organism>
<dbReference type="AlphaFoldDB" id="A0A6I6MUT4"/>
<proteinExistence type="predicted"/>
<evidence type="ECO:0000256" key="1">
    <source>
        <dbReference type="ARBA" id="ARBA00022737"/>
    </source>
</evidence>
<dbReference type="GO" id="GO:0004674">
    <property type="term" value="F:protein serine/threonine kinase activity"/>
    <property type="evidence" value="ECO:0007669"/>
    <property type="project" value="UniProtKB-EC"/>
</dbReference>
<keyword evidence="1" id="KW-0677">Repeat</keyword>
<dbReference type="Pfam" id="PF00805">
    <property type="entry name" value="Pentapeptide"/>
    <property type="match status" value="2"/>
</dbReference>
<feature type="chain" id="PRO_5026072463" evidence="2">
    <location>
        <begin position="26"/>
        <end position="152"/>
    </location>
</feature>
<evidence type="ECO:0000313" key="4">
    <source>
        <dbReference type="Proteomes" id="UP000431269"/>
    </source>
</evidence>